<dbReference type="RefSeq" id="WP_344800056.1">
    <property type="nucleotide sequence ID" value="NZ_BAABBN010000012.1"/>
</dbReference>
<dbReference type="InterPro" id="IPR018392">
    <property type="entry name" value="LysM"/>
</dbReference>
<name>A0ABP7N4C9_9GAMM</name>
<dbReference type="InterPro" id="IPR036779">
    <property type="entry name" value="LysM_dom_sf"/>
</dbReference>
<comment type="caution">
    <text evidence="3">The sequence shown here is derived from an EMBL/GenBank/DDBJ whole genome shotgun (WGS) entry which is preliminary data.</text>
</comment>
<dbReference type="PROSITE" id="PS51782">
    <property type="entry name" value="LYSM"/>
    <property type="match status" value="1"/>
</dbReference>
<proteinExistence type="predicted"/>
<dbReference type="Proteomes" id="UP001501565">
    <property type="component" value="Unassembled WGS sequence"/>
</dbReference>
<gene>
    <name evidence="3" type="ORF">GCM10022277_36510</name>
</gene>
<feature type="compositionally biased region" description="Polar residues" evidence="1">
    <location>
        <begin position="177"/>
        <end position="194"/>
    </location>
</feature>
<dbReference type="Pfam" id="PF01476">
    <property type="entry name" value="LysM"/>
    <property type="match status" value="1"/>
</dbReference>
<feature type="domain" description="LysM" evidence="2">
    <location>
        <begin position="4"/>
        <end position="68"/>
    </location>
</feature>
<dbReference type="SMART" id="SM00257">
    <property type="entry name" value="LysM"/>
    <property type="match status" value="1"/>
</dbReference>
<keyword evidence="4" id="KW-1185">Reference proteome</keyword>
<evidence type="ECO:0000256" key="1">
    <source>
        <dbReference type="SAM" id="MobiDB-lite"/>
    </source>
</evidence>
<accession>A0ABP7N4C9</accession>
<dbReference type="Gene3D" id="3.10.350.10">
    <property type="entry name" value="LysM domain"/>
    <property type="match status" value="1"/>
</dbReference>
<reference evidence="4" key="1">
    <citation type="journal article" date="2019" name="Int. J. Syst. Evol. Microbiol.">
        <title>The Global Catalogue of Microorganisms (GCM) 10K type strain sequencing project: providing services to taxonomists for standard genome sequencing and annotation.</title>
        <authorList>
            <consortium name="The Broad Institute Genomics Platform"/>
            <consortium name="The Broad Institute Genome Sequencing Center for Infectious Disease"/>
            <person name="Wu L."/>
            <person name="Ma J."/>
        </authorList>
    </citation>
    <scope>NUCLEOTIDE SEQUENCE [LARGE SCALE GENOMIC DNA]</scope>
    <source>
        <strain evidence="4">JCM 17551</strain>
    </source>
</reference>
<dbReference type="CDD" id="cd00118">
    <property type="entry name" value="LysM"/>
    <property type="match status" value="1"/>
</dbReference>
<feature type="region of interest" description="Disordered" evidence="1">
    <location>
        <begin position="177"/>
        <end position="197"/>
    </location>
</feature>
<evidence type="ECO:0000313" key="3">
    <source>
        <dbReference type="EMBL" id="GAA3936829.1"/>
    </source>
</evidence>
<evidence type="ECO:0000313" key="4">
    <source>
        <dbReference type="Proteomes" id="UP001501565"/>
    </source>
</evidence>
<organism evidence="3 4">
    <name type="scientific">Litoribacillus peritrichatus</name>
    <dbReference type="NCBI Taxonomy" id="718191"/>
    <lineage>
        <taxon>Bacteria</taxon>
        <taxon>Pseudomonadati</taxon>
        <taxon>Pseudomonadota</taxon>
        <taxon>Gammaproteobacteria</taxon>
        <taxon>Oceanospirillales</taxon>
        <taxon>Oceanospirillaceae</taxon>
        <taxon>Litoribacillus</taxon>
    </lineage>
</organism>
<protein>
    <recommendedName>
        <fullName evidence="2">LysM domain-containing protein</fullName>
    </recommendedName>
</protein>
<evidence type="ECO:0000259" key="2">
    <source>
        <dbReference type="PROSITE" id="PS51782"/>
    </source>
</evidence>
<dbReference type="EMBL" id="BAABBN010000012">
    <property type="protein sequence ID" value="GAA3936829.1"/>
    <property type="molecule type" value="Genomic_DNA"/>
</dbReference>
<sequence length="340" mass="36107">MFGTKYIVKAGDTLWDISSSKLGDPLKWPAIVELTNKEFNNPHLRQVYKPSHFIKNPDLIFVGQTLLIPKTARSRPQIDPTKGKKKACIACQAPTLSFDLSGPELTKTSGNVKVTMRFAGKLALKSEKSISPAEINKNGGVQTKLENKYKSAYGELTQSFDASFDPKSKRISFSTGLTSSATNLPNSPSTSAKLSVSPLGNPVATATFSFPKLEGKHNGMQFTALDYQVDIEIEKLSDRSRTASQPVVVPTSVQSSSPENELDLWLVAGGSIVILGGAAVIIGTLVEDVLTAGAGVADDAPSFALAAGMFARGWAMINNARLPVAVASTGAASTAFAEEK</sequence>